<keyword evidence="1" id="KW-0479">Metal-binding</keyword>
<feature type="active site" description="Proton donor/acceptor" evidence="3">
    <location>
        <position position="901"/>
    </location>
</feature>
<keyword evidence="8" id="KW-1185">Reference proteome</keyword>
<dbReference type="SUPFAM" id="SSF49879">
    <property type="entry name" value="SMAD/FHA domain"/>
    <property type="match status" value="1"/>
</dbReference>
<evidence type="ECO:0000259" key="6">
    <source>
        <dbReference type="PROSITE" id="PS50006"/>
    </source>
</evidence>
<feature type="site" description="Interaction with DNA" evidence="5">
    <location>
        <position position="929"/>
    </location>
</feature>
<dbReference type="CDD" id="cd09122">
    <property type="entry name" value="PLDc_Tdp1_1"/>
    <property type="match status" value="1"/>
</dbReference>
<dbReference type="CDD" id="cd00060">
    <property type="entry name" value="FHA"/>
    <property type="match status" value="1"/>
</dbReference>
<dbReference type="InterPro" id="IPR010347">
    <property type="entry name" value="Tdp1"/>
</dbReference>
<gene>
    <name evidence="7" type="ORF">FH972_020945</name>
</gene>
<dbReference type="GO" id="GO:0008270">
    <property type="term" value="F:zinc ion binding"/>
    <property type="evidence" value="ECO:0007669"/>
    <property type="project" value="InterPro"/>
</dbReference>
<dbReference type="InterPro" id="IPR008984">
    <property type="entry name" value="SMAD_FHA_dom_sf"/>
</dbReference>
<keyword evidence="2" id="KW-0378">Hydrolase</keyword>
<dbReference type="PROSITE" id="PS50006">
    <property type="entry name" value="FHA_DOMAIN"/>
    <property type="match status" value="1"/>
</dbReference>
<dbReference type="OrthoDB" id="47785at2759"/>
<feature type="binding site" evidence="4">
    <location>
        <position position="903"/>
    </location>
    <ligand>
        <name>substrate</name>
    </ligand>
</feature>
<dbReference type="SUPFAM" id="SSF56024">
    <property type="entry name" value="Phospholipase D/nuclease"/>
    <property type="match status" value="2"/>
</dbReference>
<evidence type="ECO:0000256" key="3">
    <source>
        <dbReference type="PIRSR" id="PIRSR610347-1"/>
    </source>
</evidence>
<dbReference type="AlphaFoldDB" id="A0A5N6RZ91"/>
<evidence type="ECO:0000256" key="1">
    <source>
        <dbReference type="ARBA" id="ARBA00022723"/>
    </source>
</evidence>
<organism evidence="7 8">
    <name type="scientific">Carpinus fangiana</name>
    <dbReference type="NCBI Taxonomy" id="176857"/>
    <lineage>
        <taxon>Eukaryota</taxon>
        <taxon>Viridiplantae</taxon>
        <taxon>Streptophyta</taxon>
        <taxon>Embryophyta</taxon>
        <taxon>Tracheophyta</taxon>
        <taxon>Spermatophyta</taxon>
        <taxon>Magnoliopsida</taxon>
        <taxon>eudicotyledons</taxon>
        <taxon>Gunneridae</taxon>
        <taxon>Pentapetalae</taxon>
        <taxon>rosids</taxon>
        <taxon>fabids</taxon>
        <taxon>Fagales</taxon>
        <taxon>Betulaceae</taxon>
        <taxon>Carpinus</taxon>
    </lineage>
</organism>
<dbReference type="GO" id="GO:0016818">
    <property type="term" value="F:hydrolase activity, acting on acid anhydrides, in phosphorus-containing anhydrides"/>
    <property type="evidence" value="ECO:0007669"/>
    <property type="project" value="InterPro"/>
</dbReference>
<evidence type="ECO:0000256" key="2">
    <source>
        <dbReference type="ARBA" id="ARBA00022801"/>
    </source>
</evidence>
<evidence type="ECO:0000313" key="8">
    <source>
        <dbReference type="Proteomes" id="UP000327013"/>
    </source>
</evidence>
<protein>
    <recommendedName>
        <fullName evidence="6">FHA domain-containing protein</fullName>
    </recommendedName>
</protein>
<feature type="domain" description="FHA" evidence="6">
    <location>
        <begin position="60"/>
        <end position="150"/>
    </location>
</feature>
<dbReference type="Pfam" id="PF00498">
    <property type="entry name" value="FHA"/>
    <property type="match status" value="1"/>
</dbReference>
<feature type="binding site" evidence="4">
    <location>
        <position position="472"/>
    </location>
    <ligand>
        <name>substrate</name>
    </ligand>
</feature>
<evidence type="ECO:0000256" key="4">
    <source>
        <dbReference type="PIRSR" id="PIRSR610347-2"/>
    </source>
</evidence>
<dbReference type="GO" id="GO:0008081">
    <property type="term" value="F:phosphoric diester hydrolase activity"/>
    <property type="evidence" value="ECO:0007669"/>
    <property type="project" value="InterPro"/>
</dbReference>
<dbReference type="InterPro" id="IPR000253">
    <property type="entry name" value="FHA_dom"/>
</dbReference>
<feature type="active site" description="Nucleophile" evidence="3">
    <location>
        <position position="470"/>
    </location>
</feature>
<evidence type="ECO:0000313" key="7">
    <source>
        <dbReference type="EMBL" id="KAE8126204.1"/>
    </source>
</evidence>
<dbReference type="Proteomes" id="UP000327013">
    <property type="component" value="Chromosome 8"/>
</dbReference>
<dbReference type="Gene3D" id="3.30.870.10">
    <property type="entry name" value="Endonuclease Chain A"/>
    <property type="match status" value="2"/>
</dbReference>
<dbReference type="SMART" id="SM00910">
    <property type="entry name" value="HIRAN"/>
    <property type="match status" value="1"/>
</dbReference>
<dbReference type="Pfam" id="PF08797">
    <property type="entry name" value="HIRAN"/>
    <property type="match status" value="1"/>
</dbReference>
<sequence length="1080" mass="120138">MEHLDLNDVKNTEKKRGGSCILASSKKKISRKAVATMVDLKRLDVPLVATTIRLERDQPYTIGRSGRLCQLVFDDRRVSKQHCQILFDASLRKLYLLDGSFSFSPTTSSSGGSCFLANQCGNRFVPIPSDNPDARVRASLNGVFVNGVRIRKGLVMELSAGDEVLLVCANDQGLCGSRLPMGFLIQRIVFEEEVLLQGCNDIPLPITSQGHSQGSVSSGKFNRRIFALRANSSALSISKWDDLVGRANSLSTLCRTILQSDDPISYIRRYPFSVQSSPTVEHPGEKVVAVKVDSNHNTENVSVRGDRFCHKEYFGIPSENANISSLNSVGKENPPHFDGVMWNETCGNICPPPGNCFCLNRLEIMNQSLFSHRAVVSLPELLHPVESISRLFIATFTSDILWFLSYCKVPCHLPVTLACHNTERCWSAGPDKRSSVPYPDFPNLVVVYPPFPDAVAFGKDRKKQGIACHHPKLLVSQRENSIRVIITSANLVAKQWNKVTNTIWWQDFPRRSSPNYLSLFTQIRDRDTSKDAKSDFAAQLARFIASLLTDVPSQAHWIIELTKYDFGGADGYLIASVPGIHSYRAPAMIESTRFLPANHWASCSFGVKFLGSVEASVVGLSHLFRTAADSNGAQLKKLAAFLGKSCDRAYGMSEIVLRRNKNVPADANAVSVLVPNPDKFSVGDFVQLGFLPRIVAKWVSPLWDIGFFRFSGCVCPKEALAAALGGNGMNIQLILYVSQGPHFQDISKMMQPKHVVALCSLIASVQSNSGLWRLQEVLGQYRWPESLESDFIYGSSSIGSAVNPQFLAAFSTASGKRSLQSFESEESDPEWGCWNASQELKSPSIRIIFPTIERVKNACSGILPSKRILCFSERTWQRLRTVDVLHDAIPHPYSRVGHPMHVKVARRRFQSKKDARSFGWVYCGSHNFSAAAWGRPISYPFGCQDNGFEKGKSPLGRRLHICNYELGIIFIFPPTETKGGSDKNCSNLDDVILPFVVPAPKYGPRDRPATGQAMREALSELTEQERERDVEIAAAEEMMEEIPDEEEEAIEATHYFEEEKEEEKAYAEMLWSQVDSSQTC</sequence>
<dbReference type="InterPro" id="IPR014905">
    <property type="entry name" value="HIRAN"/>
</dbReference>
<evidence type="ECO:0000256" key="5">
    <source>
        <dbReference type="PIRSR" id="PIRSR610347-3"/>
    </source>
</evidence>
<dbReference type="GO" id="GO:0006281">
    <property type="term" value="P:DNA repair"/>
    <property type="evidence" value="ECO:0007669"/>
    <property type="project" value="InterPro"/>
</dbReference>
<reference evidence="7 8" key="1">
    <citation type="submission" date="2019-06" db="EMBL/GenBank/DDBJ databases">
        <title>A chromosomal-level reference genome of Carpinus fangiana (Coryloideae, Betulaceae).</title>
        <authorList>
            <person name="Yang X."/>
            <person name="Wang Z."/>
            <person name="Zhang L."/>
            <person name="Hao G."/>
            <person name="Liu J."/>
            <person name="Yang Y."/>
        </authorList>
    </citation>
    <scope>NUCLEOTIDE SEQUENCE [LARGE SCALE GENOMIC DNA]</scope>
    <source>
        <strain evidence="7">Cfa_2016G</strain>
        <tissue evidence="7">Leaf</tissue>
    </source>
</reference>
<dbReference type="GO" id="GO:0005634">
    <property type="term" value="C:nucleus"/>
    <property type="evidence" value="ECO:0007669"/>
    <property type="project" value="InterPro"/>
</dbReference>
<dbReference type="GO" id="GO:0003676">
    <property type="term" value="F:nucleic acid binding"/>
    <property type="evidence" value="ECO:0007669"/>
    <property type="project" value="InterPro"/>
</dbReference>
<dbReference type="Pfam" id="PF06087">
    <property type="entry name" value="Tyr-DNA_phospho"/>
    <property type="match status" value="2"/>
</dbReference>
<proteinExistence type="predicted"/>
<dbReference type="Gene3D" id="3.30.70.2330">
    <property type="match status" value="1"/>
</dbReference>
<name>A0A5N6RZ91_9ROSI</name>
<dbReference type="PANTHER" id="PTHR12415">
    <property type="entry name" value="TYROSYL-DNA PHOSPHODIESTERASE 1"/>
    <property type="match status" value="1"/>
</dbReference>
<dbReference type="SMART" id="SM00240">
    <property type="entry name" value="FHA"/>
    <property type="match status" value="1"/>
</dbReference>
<dbReference type="Gene3D" id="2.60.200.20">
    <property type="match status" value="2"/>
</dbReference>
<dbReference type="CDD" id="cd09123">
    <property type="entry name" value="PLDc_Tdp1_2"/>
    <property type="match status" value="1"/>
</dbReference>
<dbReference type="PANTHER" id="PTHR12415:SF3">
    <property type="entry name" value="OS04G0403400 PROTEIN"/>
    <property type="match status" value="1"/>
</dbReference>
<dbReference type="EMBL" id="CM017328">
    <property type="protein sequence ID" value="KAE8126204.1"/>
    <property type="molecule type" value="Genomic_DNA"/>
</dbReference>
<accession>A0A5N6RZ91</accession>